<dbReference type="EMBL" id="BAABRO010000002">
    <property type="protein sequence ID" value="GAA5505574.1"/>
    <property type="molecule type" value="Genomic_DNA"/>
</dbReference>
<organism evidence="1 2">
    <name type="scientific">Novipirellula caenicola</name>
    <dbReference type="NCBI Taxonomy" id="1536901"/>
    <lineage>
        <taxon>Bacteria</taxon>
        <taxon>Pseudomonadati</taxon>
        <taxon>Planctomycetota</taxon>
        <taxon>Planctomycetia</taxon>
        <taxon>Pirellulales</taxon>
        <taxon>Pirellulaceae</taxon>
        <taxon>Novipirellula</taxon>
    </lineage>
</organism>
<sequence length="63" mass="7314">MMDFLFHQWRIRRTRKSIVRIIQQAAREFRYGMLHSVTQRGAELAQPRASLCSKLRGLVALGG</sequence>
<accession>A0ABP9VK44</accession>
<reference evidence="1 2" key="1">
    <citation type="submission" date="2024-02" db="EMBL/GenBank/DDBJ databases">
        <title>Rhodopirellula caenicola NBRC 110016.</title>
        <authorList>
            <person name="Ichikawa N."/>
            <person name="Katano-Makiyama Y."/>
            <person name="Hidaka K."/>
        </authorList>
    </citation>
    <scope>NUCLEOTIDE SEQUENCE [LARGE SCALE GENOMIC DNA]</scope>
    <source>
        <strain evidence="1 2">NBRC 110016</strain>
    </source>
</reference>
<evidence type="ECO:0000313" key="1">
    <source>
        <dbReference type="EMBL" id="GAA5505574.1"/>
    </source>
</evidence>
<protein>
    <submittedName>
        <fullName evidence="1">Uncharacterized protein</fullName>
    </submittedName>
</protein>
<dbReference type="Proteomes" id="UP001416858">
    <property type="component" value="Unassembled WGS sequence"/>
</dbReference>
<evidence type="ECO:0000313" key="2">
    <source>
        <dbReference type="Proteomes" id="UP001416858"/>
    </source>
</evidence>
<keyword evidence="2" id="KW-1185">Reference proteome</keyword>
<gene>
    <name evidence="1" type="ORF">Rcae01_01019</name>
</gene>
<name>A0ABP9VK44_9BACT</name>
<comment type="caution">
    <text evidence="1">The sequence shown here is derived from an EMBL/GenBank/DDBJ whole genome shotgun (WGS) entry which is preliminary data.</text>
</comment>
<proteinExistence type="predicted"/>